<dbReference type="PIRSF" id="PIRSF005054">
    <property type="entry name" value="PF1131"/>
    <property type="match status" value="1"/>
</dbReference>
<dbReference type="Proteomes" id="UP000266118">
    <property type="component" value="Chromosome"/>
</dbReference>
<feature type="active site" description="Proton donor" evidence="5">
    <location>
        <position position="44"/>
    </location>
</feature>
<organism evidence="7 8">
    <name type="scientific">Arachidicoccus soli</name>
    <dbReference type="NCBI Taxonomy" id="2341117"/>
    <lineage>
        <taxon>Bacteria</taxon>
        <taxon>Pseudomonadati</taxon>
        <taxon>Bacteroidota</taxon>
        <taxon>Chitinophagia</taxon>
        <taxon>Chitinophagales</taxon>
        <taxon>Chitinophagaceae</taxon>
        <taxon>Arachidicoccus</taxon>
    </lineage>
</organism>
<dbReference type="GO" id="GO:0051607">
    <property type="term" value="P:defense response to virus"/>
    <property type="evidence" value="ECO:0007669"/>
    <property type="project" value="UniProtKB-KW"/>
</dbReference>
<feature type="active site" description="Proton acceptor" evidence="5">
    <location>
        <position position="29"/>
    </location>
</feature>
<feature type="site" description="Transition state stabilizer" evidence="4">
    <location>
        <position position="59"/>
    </location>
</feature>
<evidence type="ECO:0000313" key="8">
    <source>
        <dbReference type="Proteomes" id="UP000266118"/>
    </source>
</evidence>
<accession>A0A386HRC7</accession>
<gene>
    <name evidence="7" type="primary">cas6</name>
    <name evidence="7" type="ORF">D6B99_12820</name>
</gene>
<evidence type="ECO:0000256" key="4">
    <source>
        <dbReference type="PIRSR" id="PIRSR005054-1"/>
    </source>
</evidence>
<keyword evidence="8" id="KW-1185">Reference proteome</keyword>
<evidence type="ECO:0000256" key="3">
    <source>
        <dbReference type="ARBA" id="ARBA00023118"/>
    </source>
</evidence>
<dbReference type="InterPro" id="IPR049435">
    <property type="entry name" value="Cas_Cas6_C"/>
</dbReference>
<evidence type="ECO:0000256" key="2">
    <source>
        <dbReference type="ARBA" id="ARBA00022884"/>
    </source>
</evidence>
<name>A0A386HRC7_9BACT</name>
<dbReference type="Gene3D" id="3.30.70.1890">
    <property type="match status" value="1"/>
</dbReference>
<dbReference type="InterPro" id="IPR045747">
    <property type="entry name" value="CRISPR-assoc_prot_Cas6_N_sf"/>
</dbReference>
<dbReference type="EMBL" id="CP032489">
    <property type="protein sequence ID" value="AYD48405.1"/>
    <property type="molecule type" value="Genomic_DNA"/>
</dbReference>
<dbReference type="AlphaFoldDB" id="A0A386HRC7"/>
<keyword evidence="2" id="KW-0694">RNA-binding</keyword>
<evidence type="ECO:0000256" key="5">
    <source>
        <dbReference type="PIRSR" id="PIRSR005054-50"/>
    </source>
</evidence>
<dbReference type="NCBIfam" id="TIGR01877">
    <property type="entry name" value="cas_cas6"/>
    <property type="match status" value="1"/>
</dbReference>
<sequence>MRFRLKILATNFPAILPLNYQYPLSAVIYKILQQADHEYAYFLHEIGYKQSENSLKAFKLFTFSDIKTPFKIQGDRMRMLAPEAEVIVSFHLPQAAETFIKGLFQNQEIEIADRKSRAKFSINRVESLPLGLSKEPVQEIILQPLSLIVSSKPNEQGNYDYLAPEHPDFIPQLMYNWQSKYNSLYDDVDEAFADADMKVLFYKNPPKSRLITIKDNTKEQTKIRGYVNFKLKVRGGLEALELLLNAGIGVYNSTIGGGCVDVAEKKNWGIK</sequence>
<keyword evidence="3" id="KW-0051">Antiviral defense</keyword>
<comment type="similarity">
    <text evidence="1">Belongs to the CRISPR-associated protein Cas6/Cse3/CasE family.</text>
</comment>
<dbReference type="Pfam" id="PF01881">
    <property type="entry name" value="Cas_Cas6_C"/>
    <property type="match status" value="1"/>
</dbReference>
<evidence type="ECO:0000259" key="6">
    <source>
        <dbReference type="Pfam" id="PF01881"/>
    </source>
</evidence>
<dbReference type="PANTHER" id="PTHR36984">
    <property type="entry name" value="CRISPR-ASSOCIATED ENDORIBONUCLEASE CAS6 1"/>
    <property type="match status" value="1"/>
</dbReference>
<dbReference type="KEGG" id="ark:D6B99_12820"/>
<protein>
    <submittedName>
        <fullName evidence="7">CRISPR-associated endoribonuclease Cas6</fullName>
    </submittedName>
</protein>
<dbReference type="CDD" id="cd21140">
    <property type="entry name" value="Cas6_I-like"/>
    <property type="match status" value="1"/>
</dbReference>
<evidence type="ECO:0000313" key="7">
    <source>
        <dbReference type="EMBL" id="AYD48405.1"/>
    </source>
</evidence>
<dbReference type="InterPro" id="IPR010156">
    <property type="entry name" value="CRISPR-assoc_prot_Cas6"/>
</dbReference>
<dbReference type="GO" id="GO:0016788">
    <property type="term" value="F:hydrolase activity, acting on ester bonds"/>
    <property type="evidence" value="ECO:0007669"/>
    <property type="project" value="InterPro"/>
</dbReference>
<dbReference type="Pfam" id="PF21350">
    <property type="entry name" value="Cas6_I-A"/>
    <property type="match status" value="1"/>
</dbReference>
<dbReference type="Gene3D" id="3.30.70.1900">
    <property type="match status" value="1"/>
</dbReference>
<evidence type="ECO:0000256" key="1">
    <source>
        <dbReference type="ARBA" id="ARBA00005937"/>
    </source>
</evidence>
<proteinExistence type="inferred from homology"/>
<dbReference type="PANTHER" id="PTHR36984:SF1">
    <property type="entry name" value="CRISPR-ASSOCIATED ENDORIBONUCLEASE CAS6 1"/>
    <property type="match status" value="1"/>
</dbReference>
<feature type="domain" description="CRISPR associated protein Cas6 C-terminal" evidence="6">
    <location>
        <begin position="139"/>
        <end position="262"/>
    </location>
</feature>
<dbReference type="OrthoDB" id="9797488at2"/>
<dbReference type="RefSeq" id="WP_119989112.1">
    <property type="nucleotide sequence ID" value="NZ_CP032489.1"/>
</dbReference>
<reference evidence="7 8" key="1">
    <citation type="submission" date="2018-09" db="EMBL/GenBank/DDBJ databases">
        <title>Arachidicoccus sp. nov., a bacterium isolated from soil.</title>
        <authorList>
            <person name="Weon H.-Y."/>
            <person name="Kwon S.-W."/>
            <person name="Lee S.A."/>
        </authorList>
    </citation>
    <scope>NUCLEOTIDE SEQUENCE [LARGE SCALE GENOMIC DNA]</scope>
    <source>
        <strain evidence="7 8">KIS59-12</strain>
    </source>
</reference>
<dbReference type="GO" id="GO:0003723">
    <property type="term" value="F:RNA binding"/>
    <property type="evidence" value="ECO:0007669"/>
    <property type="project" value="UniProtKB-KW"/>
</dbReference>